<dbReference type="Proteomes" id="UP001279734">
    <property type="component" value="Unassembled WGS sequence"/>
</dbReference>
<dbReference type="AlphaFoldDB" id="A0AAD3TDE6"/>
<keyword evidence="2" id="KW-1185">Reference proteome</keyword>
<organism evidence="1 2">
    <name type="scientific">Nepenthes gracilis</name>
    <name type="common">Slender pitcher plant</name>
    <dbReference type="NCBI Taxonomy" id="150966"/>
    <lineage>
        <taxon>Eukaryota</taxon>
        <taxon>Viridiplantae</taxon>
        <taxon>Streptophyta</taxon>
        <taxon>Embryophyta</taxon>
        <taxon>Tracheophyta</taxon>
        <taxon>Spermatophyta</taxon>
        <taxon>Magnoliopsida</taxon>
        <taxon>eudicotyledons</taxon>
        <taxon>Gunneridae</taxon>
        <taxon>Pentapetalae</taxon>
        <taxon>Caryophyllales</taxon>
        <taxon>Nepenthaceae</taxon>
        <taxon>Nepenthes</taxon>
    </lineage>
</organism>
<evidence type="ECO:0000313" key="1">
    <source>
        <dbReference type="EMBL" id="GMH27161.1"/>
    </source>
</evidence>
<evidence type="ECO:0000313" key="2">
    <source>
        <dbReference type="Proteomes" id="UP001279734"/>
    </source>
</evidence>
<accession>A0AAD3TDE6</accession>
<name>A0AAD3TDE6_NEPGR</name>
<gene>
    <name evidence="1" type="ORF">Nepgr_029004</name>
</gene>
<dbReference type="EMBL" id="BSYO01000032">
    <property type="protein sequence ID" value="GMH27161.1"/>
    <property type="molecule type" value="Genomic_DNA"/>
</dbReference>
<reference evidence="1" key="1">
    <citation type="submission" date="2023-05" db="EMBL/GenBank/DDBJ databases">
        <title>Nepenthes gracilis genome sequencing.</title>
        <authorList>
            <person name="Fukushima K."/>
        </authorList>
    </citation>
    <scope>NUCLEOTIDE SEQUENCE</scope>
    <source>
        <strain evidence="1">SING2019-196</strain>
    </source>
</reference>
<sequence length="94" mass="10363">MTSSTISRIFINLRIGSEITTGFDLPLASAIRLESSQVSNLKCQLPPQANNPQKVLSTHKLKRSPTPFINPNPFAYQSCILNPSSVSLNLELEH</sequence>
<protein>
    <submittedName>
        <fullName evidence="1">Uncharacterized protein</fullName>
    </submittedName>
</protein>
<comment type="caution">
    <text evidence="1">The sequence shown here is derived from an EMBL/GenBank/DDBJ whole genome shotgun (WGS) entry which is preliminary data.</text>
</comment>
<proteinExistence type="predicted"/>